<feature type="domain" description="DinB-like" evidence="1">
    <location>
        <begin position="17"/>
        <end position="146"/>
    </location>
</feature>
<dbReference type="Gene3D" id="1.20.120.450">
    <property type="entry name" value="dinb family like domain"/>
    <property type="match status" value="1"/>
</dbReference>
<evidence type="ECO:0000313" key="2">
    <source>
        <dbReference type="EMBL" id="SMD17171.1"/>
    </source>
</evidence>
<dbReference type="InterPro" id="IPR034660">
    <property type="entry name" value="DinB/YfiT-like"/>
</dbReference>
<dbReference type="Proteomes" id="UP000192678">
    <property type="component" value="Unassembled WGS sequence"/>
</dbReference>
<sequence length="160" mass="18149">MKRAISYVEAIFSLNDRLFINALEGLSDEQMKERVSEHNNPINWIATHTVWARFNTCLFLGKSVQNPYSGMFENFKAYDPSIPLPSLTEIKDEWRKATELLKQAFAEVTDEQLAADSPLKNPTGDFSNGGTIAFLAQHESYDIGQIAFLKKLHTQQAMAY</sequence>
<name>A0A1W2F5F3_9SPHI</name>
<dbReference type="OrthoDB" id="979560at2"/>
<keyword evidence="3" id="KW-1185">Reference proteome</keyword>
<dbReference type="SUPFAM" id="SSF109854">
    <property type="entry name" value="DinB/YfiT-like putative metalloenzymes"/>
    <property type="match status" value="1"/>
</dbReference>
<accession>A0A1W2F5F3</accession>
<reference evidence="2 3" key="1">
    <citation type="submission" date="2017-04" db="EMBL/GenBank/DDBJ databases">
        <authorList>
            <person name="Afonso C.L."/>
            <person name="Miller P.J."/>
            <person name="Scott M.A."/>
            <person name="Spackman E."/>
            <person name="Goraichik I."/>
            <person name="Dimitrov K.M."/>
            <person name="Suarez D.L."/>
            <person name="Swayne D.E."/>
        </authorList>
    </citation>
    <scope>NUCLEOTIDE SEQUENCE [LARGE SCALE GENOMIC DNA]</scope>
    <source>
        <strain evidence="2 3">DSM 19625</strain>
    </source>
</reference>
<gene>
    <name evidence="2" type="ORF">SAMN04488101_1222</name>
</gene>
<organism evidence="2 3">
    <name type="scientific">Pedobacter nyackensis</name>
    <dbReference type="NCBI Taxonomy" id="475255"/>
    <lineage>
        <taxon>Bacteria</taxon>
        <taxon>Pseudomonadati</taxon>
        <taxon>Bacteroidota</taxon>
        <taxon>Sphingobacteriia</taxon>
        <taxon>Sphingobacteriales</taxon>
        <taxon>Sphingobacteriaceae</taxon>
        <taxon>Pedobacter</taxon>
    </lineage>
</organism>
<dbReference type="RefSeq" id="WP_084292222.1">
    <property type="nucleotide sequence ID" value="NZ_FWYB01000022.1"/>
</dbReference>
<proteinExistence type="predicted"/>
<evidence type="ECO:0000313" key="3">
    <source>
        <dbReference type="Proteomes" id="UP000192678"/>
    </source>
</evidence>
<protein>
    <submittedName>
        <fullName evidence="2">DinB superfamily protein</fullName>
    </submittedName>
</protein>
<dbReference type="AlphaFoldDB" id="A0A1W2F5F3"/>
<evidence type="ECO:0000259" key="1">
    <source>
        <dbReference type="Pfam" id="PF12867"/>
    </source>
</evidence>
<dbReference type="Pfam" id="PF12867">
    <property type="entry name" value="DinB_2"/>
    <property type="match status" value="1"/>
</dbReference>
<dbReference type="InterPro" id="IPR024775">
    <property type="entry name" value="DinB-like"/>
</dbReference>
<dbReference type="EMBL" id="FWYB01000022">
    <property type="protein sequence ID" value="SMD17171.1"/>
    <property type="molecule type" value="Genomic_DNA"/>
</dbReference>